<proteinExistence type="predicted"/>
<keyword evidence="3" id="KW-1185">Reference proteome</keyword>
<keyword evidence="2" id="KW-0489">Methyltransferase</keyword>
<dbReference type="EMBL" id="BTFW01000001">
    <property type="protein sequence ID" value="GMM59455.1"/>
    <property type="molecule type" value="Genomic_DNA"/>
</dbReference>
<dbReference type="PANTHER" id="PTHR43591">
    <property type="entry name" value="METHYLTRANSFERASE"/>
    <property type="match status" value="1"/>
</dbReference>
<evidence type="ECO:0000313" key="3">
    <source>
        <dbReference type="Proteomes" id="UP001187221"/>
    </source>
</evidence>
<dbReference type="Pfam" id="PF08241">
    <property type="entry name" value="Methyltransf_11"/>
    <property type="match status" value="1"/>
</dbReference>
<gene>
    <name evidence="2" type="ORF">NUTIK01_02320</name>
</gene>
<feature type="domain" description="Methyltransferase type 11" evidence="1">
    <location>
        <begin position="46"/>
        <end position="141"/>
    </location>
</feature>
<sequence>MSEASAQIDQFGPRAAAYVGSAVHAQGADLARMTQAIADLSPERLLDIGTGGGHVAYAASPHAREVVAADPSPLMLLAVEAQCRQRRLTNVITARTTAEALPFADARFDAVASRFSAHHWASLAQGLAQARRVCQPGALALFADVIAPAQPQCDTHLQAVELLRDPSHGRDYTLAEWTAALAQAGFAITALHPARLPMEFASWTARMETPPALAAAIRSLQQDAPACVREHFSIQADGSFTIDTVLIEARAI</sequence>
<comment type="caution">
    <text evidence="2">The sequence shown here is derived from an EMBL/GenBank/DDBJ whole genome shotgun (WGS) entry which is preliminary data.</text>
</comment>
<dbReference type="CDD" id="cd02440">
    <property type="entry name" value="AdoMet_MTases"/>
    <property type="match status" value="1"/>
</dbReference>
<reference evidence="2 3" key="1">
    <citation type="submission" date="2023-06" db="EMBL/GenBank/DDBJ databases">
        <title>Draft genome sequence of Novosphingobium sp. strain IK01.</title>
        <authorList>
            <person name="Hatamoto M."/>
            <person name="Ikarashi T."/>
            <person name="Yamaguchi T."/>
        </authorList>
    </citation>
    <scope>NUCLEOTIDE SEQUENCE [LARGE SCALE GENOMIC DNA]</scope>
    <source>
        <strain evidence="2 3">IK01</strain>
    </source>
</reference>
<dbReference type="SUPFAM" id="SSF53335">
    <property type="entry name" value="S-adenosyl-L-methionine-dependent methyltransferases"/>
    <property type="match status" value="1"/>
</dbReference>
<evidence type="ECO:0000259" key="1">
    <source>
        <dbReference type="Pfam" id="PF08241"/>
    </source>
</evidence>
<accession>A0ABQ6P2I1</accession>
<keyword evidence="2" id="KW-0808">Transferase</keyword>
<dbReference type="InterPro" id="IPR013216">
    <property type="entry name" value="Methyltransf_11"/>
</dbReference>
<dbReference type="Proteomes" id="UP001187221">
    <property type="component" value="Unassembled WGS sequence"/>
</dbReference>
<dbReference type="GO" id="GO:0032259">
    <property type="term" value="P:methylation"/>
    <property type="evidence" value="ECO:0007669"/>
    <property type="project" value="UniProtKB-KW"/>
</dbReference>
<name>A0ABQ6P2I1_9SPHN</name>
<dbReference type="GO" id="GO:0008168">
    <property type="term" value="F:methyltransferase activity"/>
    <property type="evidence" value="ECO:0007669"/>
    <property type="project" value="UniProtKB-KW"/>
</dbReference>
<dbReference type="InterPro" id="IPR029063">
    <property type="entry name" value="SAM-dependent_MTases_sf"/>
</dbReference>
<protein>
    <submittedName>
        <fullName evidence="2">Class I SAM-dependent methyltransferase</fullName>
    </submittedName>
</protein>
<organism evidence="2 3">
    <name type="scientific">Novosphingobium pituita</name>
    <dbReference type="NCBI Taxonomy" id="3056842"/>
    <lineage>
        <taxon>Bacteria</taxon>
        <taxon>Pseudomonadati</taxon>
        <taxon>Pseudomonadota</taxon>
        <taxon>Alphaproteobacteria</taxon>
        <taxon>Sphingomonadales</taxon>
        <taxon>Sphingomonadaceae</taxon>
        <taxon>Novosphingobium</taxon>
    </lineage>
</organism>
<evidence type="ECO:0000313" key="2">
    <source>
        <dbReference type="EMBL" id="GMM59455.1"/>
    </source>
</evidence>
<dbReference type="Gene3D" id="3.40.50.150">
    <property type="entry name" value="Vaccinia Virus protein VP39"/>
    <property type="match status" value="1"/>
</dbReference>